<feature type="region of interest" description="Disordered" evidence="1">
    <location>
        <begin position="35"/>
        <end position="180"/>
    </location>
</feature>
<feature type="region of interest" description="Disordered" evidence="1">
    <location>
        <begin position="232"/>
        <end position="272"/>
    </location>
</feature>
<reference evidence="2" key="1">
    <citation type="journal article" date="2020" name="Stud. Mycol.">
        <title>101 Dothideomycetes genomes: a test case for predicting lifestyles and emergence of pathogens.</title>
        <authorList>
            <person name="Haridas S."/>
            <person name="Albert R."/>
            <person name="Binder M."/>
            <person name="Bloem J."/>
            <person name="Labutti K."/>
            <person name="Salamov A."/>
            <person name="Andreopoulos B."/>
            <person name="Baker S."/>
            <person name="Barry K."/>
            <person name="Bills G."/>
            <person name="Bluhm B."/>
            <person name="Cannon C."/>
            <person name="Castanera R."/>
            <person name="Culley D."/>
            <person name="Daum C."/>
            <person name="Ezra D."/>
            <person name="Gonzalez J."/>
            <person name="Henrissat B."/>
            <person name="Kuo A."/>
            <person name="Liang C."/>
            <person name="Lipzen A."/>
            <person name="Lutzoni F."/>
            <person name="Magnuson J."/>
            <person name="Mondo S."/>
            <person name="Nolan M."/>
            <person name="Ohm R."/>
            <person name="Pangilinan J."/>
            <person name="Park H.-J."/>
            <person name="Ramirez L."/>
            <person name="Alfaro M."/>
            <person name="Sun H."/>
            <person name="Tritt A."/>
            <person name="Yoshinaga Y."/>
            <person name="Zwiers L.-H."/>
            <person name="Turgeon B."/>
            <person name="Goodwin S."/>
            <person name="Spatafora J."/>
            <person name="Crous P."/>
            <person name="Grigoriev I."/>
        </authorList>
    </citation>
    <scope>NUCLEOTIDE SEQUENCE</scope>
    <source>
        <strain evidence="2">SCOH1-5</strain>
    </source>
</reference>
<accession>A0A6A6F4T0</accession>
<evidence type="ECO:0000313" key="2">
    <source>
        <dbReference type="EMBL" id="KAF2208294.1"/>
    </source>
</evidence>
<keyword evidence="3" id="KW-1185">Reference proteome</keyword>
<evidence type="ECO:0000256" key="1">
    <source>
        <dbReference type="SAM" id="MobiDB-lite"/>
    </source>
</evidence>
<dbReference type="AlphaFoldDB" id="A0A6A6F4T0"/>
<organism evidence="2 3">
    <name type="scientific">Cercospora zeae-maydis SCOH1-5</name>
    <dbReference type="NCBI Taxonomy" id="717836"/>
    <lineage>
        <taxon>Eukaryota</taxon>
        <taxon>Fungi</taxon>
        <taxon>Dikarya</taxon>
        <taxon>Ascomycota</taxon>
        <taxon>Pezizomycotina</taxon>
        <taxon>Dothideomycetes</taxon>
        <taxon>Dothideomycetidae</taxon>
        <taxon>Mycosphaerellales</taxon>
        <taxon>Mycosphaerellaceae</taxon>
        <taxon>Cercospora</taxon>
    </lineage>
</organism>
<proteinExistence type="predicted"/>
<feature type="compositionally biased region" description="Polar residues" evidence="1">
    <location>
        <begin position="99"/>
        <end position="113"/>
    </location>
</feature>
<protein>
    <submittedName>
        <fullName evidence="2">Uncharacterized protein</fullName>
    </submittedName>
</protein>
<sequence length="272" mass="30435">MSSRNGKSDDHDRLEDLMSVLDKLSLNTSARITDALNEDLPSDQEESNALSRPSHPRIPASSAQHPELLPNRSDVLRSDFVRPWTHVSSTSARDRASEPATSAQESSMFSTPSKHPDKRAYVLGSKLAPSSNQVSSSSARDRASRSSTIPPFPQQQQHSPLPTSYSQHPDPVPPGIPEPDMFHDANDGVFFFVDGEMWNTLDYGVPNADVYRKVVAGGRMEHHDVVLLWRSEDWRANAEKEEEGKEEKEERKKKDQDRPIRKDGDGRTSKVV</sequence>
<name>A0A6A6F4T0_9PEZI</name>
<dbReference type="EMBL" id="ML992695">
    <property type="protein sequence ID" value="KAF2208294.1"/>
    <property type="molecule type" value="Genomic_DNA"/>
</dbReference>
<feature type="compositionally biased region" description="Polar residues" evidence="1">
    <location>
        <begin position="154"/>
        <end position="167"/>
    </location>
</feature>
<dbReference type="Proteomes" id="UP000799539">
    <property type="component" value="Unassembled WGS sequence"/>
</dbReference>
<gene>
    <name evidence="2" type="ORF">CERZMDRAFT_101560</name>
</gene>
<evidence type="ECO:0000313" key="3">
    <source>
        <dbReference type="Proteomes" id="UP000799539"/>
    </source>
</evidence>
<feature type="compositionally biased region" description="Acidic residues" evidence="1">
    <location>
        <begin position="36"/>
        <end position="46"/>
    </location>
</feature>